<keyword evidence="2" id="KW-0489">Methyltransferase</keyword>
<dbReference type="AlphaFoldDB" id="A0A540VCV8"/>
<dbReference type="InterPro" id="IPR029063">
    <property type="entry name" value="SAM-dependent_MTases_sf"/>
</dbReference>
<feature type="domain" description="Methyltransferase type 11" evidence="1">
    <location>
        <begin position="42"/>
        <end position="133"/>
    </location>
</feature>
<reference evidence="2 3" key="1">
    <citation type="submission" date="2019-06" db="EMBL/GenBank/DDBJ databases">
        <title>Genome sequence of Litorilinea aerophila BAA-2444.</title>
        <authorList>
            <person name="Maclea K.S."/>
            <person name="Maurais E.G."/>
            <person name="Iannazzi L.C."/>
        </authorList>
    </citation>
    <scope>NUCLEOTIDE SEQUENCE [LARGE SCALE GENOMIC DNA]</scope>
    <source>
        <strain evidence="2 3">ATCC BAA-2444</strain>
    </source>
</reference>
<dbReference type="Proteomes" id="UP000317371">
    <property type="component" value="Unassembled WGS sequence"/>
</dbReference>
<dbReference type="CDD" id="cd02440">
    <property type="entry name" value="AdoMet_MTases"/>
    <property type="match status" value="1"/>
</dbReference>
<name>A0A540VCV8_9CHLR</name>
<dbReference type="InParanoid" id="A0A540VCV8"/>
<protein>
    <submittedName>
        <fullName evidence="2">Methyltransferase domain-containing protein</fullName>
    </submittedName>
</protein>
<dbReference type="GO" id="GO:0008757">
    <property type="term" value="F:S-adenosylmethionine-dependent methyltransferase activity"/>
    <property type="evidence" value="ECO:0007669"/>
    <property type="project" value="InterPro"/>
</dbReference>
<comment type="caution">
    <text evidence="2">The sequence shown here is derived from an EMBL/GenBank/DDBJ whole genome shotgun (WGS) entry which is preliminary data.</text>
</comment>
<dbReference type="Gene3D" id="3.40.50.150">
    <property type="entry name" value="Vaccinia Virus protein VP39"/>
    <property type="match status" value="1"/>
</dbReference>
<proteinExistence type="predicted"/>
<dbReference type="SUPFAM" id="SSF53335">
    <property type="entry name" value="S-adenosyl-L-methionine-dependent methyltransferases"/>
    <property type="match status" value="1"/>
</dbReference>
<accession>A0A540VCV8</accession>
<gene>
    <name evidence="2" type="ORF">FKZ61_16095</name>
</gene>
<evidence type="ECO:0000313" key="2">
    <source>
        <dbReference type="EMBL" id="TQE94601.1"/>
    </source>
</evidence>
<evidence type="ECO:0000259" key="1">
    <source>
        <dbReference type="Pfam" id="PF08241"/>
    </source>
</evidence>
<dbReference type="Pfam" id="PF08241">
    <property type="entry name" value="Methyltransf_11"/>
    <property type="match status" value="1"/>
</dbReference>
<dbReference type="InterPro" id="IPR013216">
    <property type="entry name" value="Methyltransf_11"/>
</dbReference>
<keyword evidence="3" id="KW-1185">Reference proteome</keyword>
<keyword evidence="2" id="KW-0808">Transferase</keyword>
<sequence>MPMPDYLSITEVPGAPVNREQLGRMVLRYSLAAALADGRPTLEVGCGAGIGLGLLLDRAAPLVACDGSFGAVSLARQSLGHAVPLAQADAHYLPYREDTFDFIFSFEMIYYLARPIQFLGECHRLLTRGGQILVGTSNPDWPFFVPGQLSVHYPTAPELVSWLRAAGFESIHLYGSLPVDQMGRRFHTVLVAWLRRHLLRLGILAQDNRLTRLLKRLSYGHLTPLPRQLSRTMGVAAPFRELTAIDPGQRDRRHRVLFVLGRARKNHT</sequence>
<organism evidence="2 3">
    <name type="scientific">Litorilinea aerophila</name>
    <dbReference type="NCBI Taxonomy" id="1204385"/>
    <lineage>
        <taxon>Bacteria</taxon>
        <taxon>Bacillati</taxon>
        <taxon>Chloroflexota</taxon>
        <taxon>Caldilineae</taxon>
        <taxon>Caldilineales</taxon>
        <taxon>Caldilineaceae</taxon>
        <taxon>Litorilinea</taxon>
    </lineage>
</organism>
<dbReference type="OrthoDB" id="9772751at2"/>
<dbReference type="GO" id="GO:0032259">
    <property type="term" value="P:methylation"/>
    <property type="evidence" value="ECO:0007669"/>
    <property type="project" value="UniProtKB-KW"/>
</dbReference>
<evidence type="ECO:0000313" key="3">
    <source>
        <dbReference type="Proteomes" id="UP000317371"/>
    </source>
</evidence>
<dbReference type="EMBL" id="VIGC01000022">
    <property type="protein sequence ID" value="TQE94601.1"/>
    <property type="molecule type" value="Genomic_DNA"/>
</dbReference>